<comment type="caution">
    <text evidence="1">The sequence shown here is derived from an EMBL/GenBank/DDBJ whole genome shotgun (WGS) entry which is preliminary data.</text>
</comment>
<dbReference type="EMBL" id="QJPH01000374">
    <property type="protein sequence ID" value="PZN75831.1"/>
    <property type="molecule type" value="Genomic_DNA"/>
</dbReference>
<proteinExistence type="predicted"/>
<gene>
    <name evidence="1" type="ORF">DM484_17780</name>
</gene>
<protein>
    <submittedName>
        <fullName evidence="1">Uncharacterized protein</fullName>
    </submittedName>
</protein>
<accession>A0A2W4QUY8</accession>
<reference evidence="1 2" key="1">
    <citation type="journal article" date="2018" name="Aquat. Microb. Ecol.">
        <title>Gammaproteobacterial methanotrophs dominate.</title>
        <authorList>
            <person name="Rissanen A.J."/>
            <person name="Saarenheimo J."/>
            <person name="Tiirola M."/>
            <person name="Peura S."/>
            <person name="Aalto S.L."/>
            <person name="Karvinen A."/>
            <person name="Nykanen H."/>
        </authorList>
    </citation>
    <scope>NUCLEOTIDE SEQUENCE [LARGE SCALE GENOMIC DNA]</scope>
    <source>
        <strain evidence="1">AMbin10</strain>
    </source>
</reference>
<sequence length="204" mass="22893">MTEIRRVIYVPILHAKEDSGQSASTLPKKKGKNDKQMSAVNAMWEGIAAKIGALNLPWGQTRIYQDGAPVCGNELELAMRLAESGSPNFSFILDLIEKGAKYEGTENMDLLLREYDLLNQLLVNNPSVDRKAANAAYQAKSRELLVLRDQFILNRIVSTLNKGEVALVFMGVMHRLDKLLEKDFLVSYVIYRLPFRSVGSIYNA</sequence>
<evidence type="ECO:0000313" key="2">
    <source>
        <dbReference type="Proteomes" id="UP000249396"/>
    </source>
</evidence>
<evidence type="ECO:0000313" key="1">
    <source>
        <dbReference type="EMBL" id="PZN75831.1"/>
    </source>
</evidence>
<dbReference type="Proteomes" id="UP000249396">
    <property type="component" value="Unassembled WGS sequence"/>
</dbReference>
<dbReference type="AlphaFoldDB" id="A0A2W4QUY8"/>
<organism evidence="1 2">
    <name type="scientific">Candidatus Methylumidiphilus alinenensis</name>
    <dbReference type="NCBI Taxonomy" id="2202197"/>
    <lineage>
        <taxon>Bacteria</taxon>
        <taxon>Pseudomonadati</taxon>
        <taxon>Pseudomonadota</taxon>
        <taxon>Gammaproteobacteria</taxon>
        <taxon>Methylococcales</taxon>
        <taxon>Candidatus Methylumidiphilus</taxon>
    </lineage>
</organism>
<name>A0A2W4QUY8_9GAMM</name>